<protein>
    <recommendedName>
        <fullName evidence="3">DUF2642 domain-containing protein</fullName>
    </recommendedName>
</protein>
<dbReference type="OrthoDB" id="2890046at2"/>
<dbReference type="Proteomes" id="UP000198892">
    <property type="component" value="Unassembled WGS sequence"/>
</dbReference>
<proteinExistence type="predicted"/>
<name>A0A1I5XIK3_9BACI</name>
<reference evidence="2" key="1">
    <citation type="submission" date="2016-10" db="EMBL/GenBank/DDBJ databases">
        <authorList>
            <person name="Varghese N."/>
            <person name="Submissions S."/>
        </authorList>
    </citation>
    <scope>NUCLEOTIDE SEQUENCE [LARGE SCALE GENOMIC DNA]</scope>
    <source>
        <strain evidence="2">S7</strain>
    </source>
</reference>
<sequence>MFENTFAAELATRLGSRIEVATSENLVEGLLISVNSNLITIDTTNGYGSGNRLYISIDSINYVRFPATAA</sequence>
<dbReference type="RefSeq" id="WP_093339192.1">
    <property type="nucleotide sequence ID" value="NZ_FOXD01000028.1"/>
</dbReference>
<evidence type="ECO:0000313" key="1">
    <source>
        <dbReference type="EMBL" id="SFQ31792.1"/>
    </source>
</evidence>
<keyword evidence="2" id="KW-1185">Reference proteome</keyword>
<evidence type="ECO:0000313" key="2">
    <source>
        <dbReference type="Proteomes" id="UP000198892"/>
    </source>
</evidence>
<dbReference type="AlphaFoldDB" id="A0A1I5XIK3"/>
<evidence type="ECO:0008006" key="3">
    <source>
        <dbReference type="Google" id="ProtNLM"/>
    </source>
</evidence>
<gene>
    <name evidence="1" type="ORF">SAMN05518683_12832</name>
</gene>
<accession>A0A1I5XIK3</accession>
<organism evidence="1 2">
    <name type="scientific">Salibacterium halotolerans</name>
    <dbReference type="NCBI Taxonomy" id="1884432"/>
    <lineage>
        <taxon>Bacteria</taxon>
        <taxon>Bacillati</taxon>
        <taxon>Bacillota</taxon>
        <taxon>Bacilli</taxon>
        <taxon>Bacillales</taxon>
        <taxon>Bacillaceae</taxon>
    </lineage>
</organism>
<dbReference type="EMBL" id="FOXD01000028">
    <property type="protein sequence ID" value="SFQ31792.1"/>
    <property type="molecule type" value="Genomic_DNA"/>
</dbReference>
<dbReference type="STRING" id="1884432.SAMN05518683_12832"/>